<evidence type="ECO:0000256" key="18">
    <source>
        <dbReference type="ARBA" id="ARBA00029663"/>
    </source>
</evidence>
<keyword evidence="11" id="KW-0735">Signal-anchor</keyword>
<dbReference type="InterPro" id="IPR007754">
    <property type="entry name" value="GlcNAc_II"/>
</dbReference>
<dbReference type="EC" id="2.4.1.143" evidence="5"/>
<evidence type="ECO:0000256" key="4">
    <source>
        <dbReference type="ARBA" id="ARBA00011011"/>
    </source>
</evidence>
<dbReference type="PANTHER" id="PTHR12871:SF0">
    <property type="entry name" value="ALPHA-1,6-MANNOSYL-GLYCOPROTEIN 2-BETA-N-ACETYLGLUCOSAMINYLTRANSFERASE"/>
    <property type="match status" value="1"/>
</dbReference>
<feature type="disulfide bond" evidence="24">
    <location>
        <begin position="50"/>
        <end position="53"/>
    </location>
</feature>
<dbReference type="Gene3D" id="3.90.550.10">
    <property type="entry name" value="Spore Coat Polysaccharide Biosynthesis Protein SpsA, Chain A"/>
    <property type="match status" value="1"/>
</dbReference>
<evidence type="ECO:0000256" key="9">
    <source>
        <dbReference type="ARBA" id="ARBA00022692"/>
    </source>
</evidence>
<protein>
    <recommendedName>
        <fullName evidence="6">Alpha-1,6-mannosyl-glycoprotein 2-beta-N-acetylglucosaminyltransferase</fullName>
        <ecNumber evidence="5">2.4.1.143</ecNumber>
    </recommendedName>
    <alternativeName>
        <fullName evidence="21">Beta-1,2-N-acetylglucosaminyltransferase II</fullName>
    </alternativeName>
    <alternativeName>
        <fullName evidence="20">GlcNAc-T II</fullName>
    </alternativeName>
    <alternativeName>
        <fullName evidence="19">Mannoside acetylglucosaminyltransferase 2</fullName>
    </alternativeName>
    <alternativeName>
        <fullName evidence="18">N-glycosyl-oligosaccharide-glycoprotein N-acetylglucosaminyltransferase II</fullName>
    </alternativeName>
</protein>
<evidence type="ECO:0000256" key="13">
    <source>
        <dbReference type="ARBA" id="ARBA00023034"/>
    </source>
</evidence>
<dbReference type="WBParaSite" id="GPUH_0001889901-mRNA-1">
    <property type="protein sequence ID" value="GPUH_0001889901-mRNA-1"/>
    <property type="gene ID" value="GPUH_0001889901"/>
</dbReference>
<reference evidence="27" key="1">
    <citation type="submission" date="2016-06" db="UniProtKB">
        <authorList>
            <consortium name="WormBaseParasite"/>
        </authorList>
    </citation>
    <scope>IDENTIFICATION</scope>
</reference>
<evidence type="ECO:0000256" key="22">
    <source>
        <dbReference type="ARBA" id="ARBA00093257"/>
    </source>
</evidence>
<dbReference type="InterPro" id="IPR029044">
    <property type="entry name" value="Nucleotide-diphossugar_trans"/>
</dbReference>
<dbReference type="GO" id="GO:0009312">
    <property type="term" value="P:oligosaccharide biosynthetic process"/>
    <property type="evidence" value="ECO:0007669"/>
    <property type="project" value="InterPro"/>
</dbReference>
<dbReference type="Proteomes" id="UP000271098">
    <property type="component" value="Unassembled WGS sequence"/>
</dbReference>
<feature type="disulfide bond" evidence="24">
    <location>
        <begin position="102"/>
        <end position="110"/>
    </location>
</feature>
<evidence type="ECO:0000256" key="21">
    <source>
        <dbReference type="ARBA" id="ARBA00032915"/>
    </source>
</evidence>
<evidence type="ECO:0000256" key="14">
    <source>
        <dbReference type="ARBA" id="ARBA00023136"/>
    </source>
</evidence>
<keyword evidence="16" id="KW-0325">Glycoprotein</keyword>
<keyword evidence="8" id="KW-0808">Transferase</keyword>
<evidence type="ECO:0000256" key="24">
    <source>
        <dbReference type="PIRSR" id="PIRSR607754-3"/>
    </source>
</evidence>
<evidence type="ECO:0000256" key="17">
    <source>
        <dbReference type="ARBA" id="ARBA00023211"/>
    </source>
</evidence>
<evidence type="ECO:0000256" key="5">
    <source>
        <dbReference type="ARBA" id="ARBA00012613"/>
    </source>
</evidence>
<keyword evidence="17 23" id="KW-0464">Manganese</keyword>
<dbReference type="GO" id="GO:0005795">
    <property type="term" value="C:Golgi stack"/>
    <property type="evidence" value="ECO:0007669"/>
    <property type="project" value="InterPro"/>
</dbReference>
<keyword evidence="14" id="KW-0472">Membrane</keyword>
<accession>A0A183ED33</accession>
<name>A0A183ED33_9BILA</name>
<evidence type="ECO:0000256" key="6">
    <source>
        <dbReference type="ARBA" id="ARBA00014817"/>
    </source>
</evidence>
<comment type="subcellular location">
    <subcellularLocation>
        <location evidence="2">Golgi apparatus membrane</location>
        <topology evidence="2">Single-pass type II membrane protein</topology>
    </subcellularLocation>
</comment>
<feature type="binding site" evidence="23">
    <location>
        <position position="28"/>
    </location>
    <ligand>
        <name>Mn(2+)</name>
        <dbReference type="ChEBI" id="CHEBI:29035"/>
    </ligand>
</feature>
<evidence type="ECO:0000313" key="27">
    <source>
        <dbReference type="WBParaSite" id="GPUH_0001889901-mRNA-1"/>
    </source>
</evidence>
<dbReference type="AlphaFoldDB" id="A0A183ED33"/>
<evidence type="ECO:0000256" key="1">
    <source>
        <dbReference type="ARBA" id="ARBA00001936"/>
    </source>
</evidence>
<dbReference type="PANTHER" id="PTHR12871">
    <property type="entry name" value="BETA-1,2-N-ACETYLGLUCOSAMINYLTRANSFERASE II"/>
    <property type="match status" value="1"/>
</dbReference>
<dbReference type="EMBL" id="UYRT01087501">
    <property type="protein sequence ID" value="VDN32622.1"/>
    <property type="molecule type" value="Genomic_DNA"/>
</dbReference>
<comment type="catalytic activity">
    <reaction evidence="22">
        <text>an N(4)-{beta-D-GlcNAc-(1-&gt;2)-alpha-D-Man-(1-&gt;3)-[alpha-D-Man-(1-&gt;6)]-beta-D-Man-(1-&gt;4)-beta-D-GlcNAc-(1-&gt;4)-beta-D-GlcNAc}-L-asparaginyl-[protein] + UDP-N-acetyl-alpha-D-glucosamine = N(4)-{beta-D-GlcNAc-(1-&gt;2)-alpha-D-Man-(1-&gt;3)-[beta-D-GlcNAc-(1-&gt;2)-alpha-D-Man-(1-&gt;6)]-beta-D-Man-(1-&gt;4)-beta-D-GlcNAc-(1-&gt;4)-beta-D-GlcNAc}-L-asparaginyl-[protein] + UDP + H(+)</text>
        <dbReference type="Rhea" id="RHEA:12941"/>
        <dbReference type="Rhea" id="RHEA-COMP:13526"/>
        <dbReference type="Rhea" id="RHEA-COMP:14369"/>
        <dbReference type="ChEBI" id="CHEBI:15378"/>
        <dbReference type="ChEBI" id="CHEBI:57705"/>
        <dbReference type="ChEBI" id="CHEBI:58223"/>
        <dbReference type="ChEBI" id="CHEBI:60615"/>
        <dbReference type="ChEBI" id="CHEBI:60651"/>
        <dbReference type="EC" id="2.4.1.143"/>
    </reaction>
</comment>
<evidence type="ECO:0000256" key="3">
    <source>
        <dbReference type="ARBA" id="ARBA00004922"/>
    </source>
</evidence>
<evidence type="ECO:0000256" key="20">
    <source>
        <dbReference type="ARBA" id="ARBA00032552"/>
    </source>
</evidence>
<comment type="similarity">
    <text evidence="4">Belongs to the glycosyltransferase 16 (GT16) protein family.</text>
</comment>
<proteinExistence type="inferred from homology"/>
<evidence type="ECO:0000313" key="26">
    <source>
        <dbReference type="Proteomes" id="UP000271098"/>
    </source>
</evidence>
<comment type="pathway">
    <text evidence="3">Protein modification; protein glycosylation.</text>
</comment>
<dbReference type="Pfam" id="PF05060">
    <property type="entry name" value="MGAT2"/>
    <property type="match status" value="1"/>
</dbReference>
<evidence type="ECO:0000256" key="7">
    <source>
        <dbReference type="ARBA" id="ARBA00022676"/>
    </source>
</evidence>
<evidence type="ECO:0000256" key="23">
    <source>
        <dbReference type="PIRSR" id="PIRSR607754-2"/>
    </source>
</evidence>
<keyword evidence="15 24" id="KW-1015">Disulfide bond</keyword>
<evidence type="ECO:0000256" key="11">
    <source>
        <dbReference type="ARBA" id="ARBA00022968"/>
    </source>
</evidence>
<organism evidence="27">
    <name type="scientific">Gongylonema pulchrum</name>
    <dbReference type="NCBI Taxonomy" id="637853"/>
    <lineage>
        <taxon>Eukaryota</taxon>
        <taxon>Metazoa</taxon>
        <taxon>Ecdysozoa</taxon>
        <taxon>Nematoda</taxon>
        <taxon>Chromadorea</taxon>
        <taxon>Rhabditida</taxon>
        <taxon>Spirurina</taxon>
        <taxon>Spiruromorpha</taxon>
        <taxon>Spiruroidea</taxon>
        <taxon>Gongylonematidae</taxon>
        <taxon>Gongylonema</taxon>
    </lineage>
</organism>
<comment type="cofactor">
    <cofactor evidence="1 23">
        <name>Mn(2+)</name>
        <dbReference type="ChEBI" id="CHEBI:29035"/>
    </cofactor>
</comment>
<keyword evidence="26" id="KW-1185">Reference proteome</keyword>
<evidence type="ECO:0000256" key="10">
    <source>
        <dbReference type="ARBA" id="ARBA00022723"/>
    </source>
</evidence>
<dbReference type="GO" id="GO:0000139">
    <property type="term" value="C:Golgi membrane"/>
    <property type="evidence" value="ECO:0007669"/>
    <property type="project" value="UniProtKB-SubCell"/>
</dbReference>
<dbReference type="GO" id="GO:0046872">
    <property type="term" value="F:metal ion binding"/>
    <property type="evidence" value="ECO:0007669"/>
    <property type="project" value="UniProtKB-KW"/>
</dbReference>
<evidence type="ECO:0000256" key="8">
    <source>
        <dbReference type="ARBA" id="ARBA00022679"/>
    </source>
</evidence>
<dbReference type="OrthoDB" id="6019616at2759"/>
<dbReference type="GO" id="GO:0008455">
    <property type="term" value="F:alpha-1,6-mannosylglycoprotein 2-beta-N-acetylglucosaminyltransferase activity"/>
    <property type="evidence" value="ECO:0007669"/>
    <property type="project" value="UniProtKB-EC"/>
</dbReference>
<dbReference type="UniPathway" id="UPA00378"/>
<dbReference type="GO" id="GO:0006487">
    <property type="term" value="P:protein N-linked glycosylation"/>
    <property type="evidence" value="ECO:0007669"/>
    <property type="project" value="TreeGrafter"/>
</dbReference>
<evidence type="ECO:0000313" key="25">
    <source>
        <dbReference type="EMBL" id="VDN32622.1"/>
    </source>
</evidence>
<keyword evidence="7" id="KW-0328">Glycosyltransferase</keyword>
<evidence type="ECO:0000256" key="16">
    <source>
        <dbReference type="ARBA" id="ARBA00023180"/>
    </source>
</evidence>
<feature type="binding site" evidence="23">
    <location>
        <position position="127"/>
    </location>
    <ligand>
        <name>Mn(2+)</name>
        <dbReference type="ChEBI" id="CHEBI:29035"/>
    </ligand>
</feature>
<reference evidence="25 26" key="2">
    <citation type="submission" date="2018-11" db="EMBL/GenBank/DDBJ databases">
        <authorList>
            <consortium name="Pathogen Informatics"/>
        </authorList>
    </citation>
    <scope>NUCLEOTIDE SEQUENCE [LARGE SCALE GENOMIC DNA]</scope>
</reference>
<keyword evidence="10 23" id="KW-0479">Metal-binding</keyword>
<evidence type="ECO:0000256" key="19">
    <source>
        <dbReference type="ARBA" id="ARBA00031203"/>
    </source>
</evidence>
<keyword evidence="9" id="KW-0812">Transmembrane</keyword>
<evidence type="ECO:0000256" key="12">
    <source>
        <dbReference type="ARBA" id="ARBA00022989"/>
    </source>
</evidence>
<keyword evidence="13" id="KW-0333">Golgi apparatus</keyword>
<evidence type="ECO:0000256" key="15">
    <source>
        <dbReference type="ARBA" id="ARBA00023157"/>
    </source>
</evidence>
<gene>
    <name evidence="25" type="ORF">GPUH_LOCUS18872</name>
</gene>
<sequence length="226" mass="25752">MLQMNYVFDGVLKQYGLTKAWVILLEEDHYVSPDFLHVMRLIVNNKLEYCAECQVISLGLYLKRYNNFAENLDRLGIHPWFSSKHNMGMAINSSTWALIKNCTKVLSTKCLPTRLRVIVVKAPRVLHVGDCGVHTHRCAARELFENVADSLFPEKMKVVERMTRTMKPSKENGGWGDTRDHELCLNNSHVPDLAAYDFYLRSSAGALNNNNSIASRNVSHSVIVRL</sequence>
<evidence type="ECO:0000256" key="2">
    <source>
        <dbReference type="ARBA" id="ARBA00004323"/>
    </source>
</evidence>
<keyword evidence="12" id="KW-1133">Transmembrane helix</keyword>